<dbReference type="EMBL" id="CAOQHR010000008">
    <property type="protein sequence ID" value="CAI6338220.1"/>
    <property type="molecule type" value="Genomic_DNA"/>
</dbReference>
<sequence length="119" mass="12741">MAGVPACESTNLASARLHHSELIPIASSSASLFLLPLVARCKQSGSPRQATKRETGRPHVVLHCTSSSATNWDAVSMPGADSIPQLNTKPCHHYKKSIATTTATIAVHWIPRPITHHSC</sequence>
<evidence type="ECO:0000313" key="1">
    <source>
        <dbReference type="EMBL" id="CAI6338220.1"/>
    </source>
</evidence>
<proteinExistence type="predicted"/>
<organism evidence="1 2">
    <name type="scientific">Periconia digitata</name>
    <dbReference type="NCBI Taxonomy" id="1303443"/>
    <lineage>
        <taxon>Eukaryota</taxon>
        <taxon>Fungi</taxon>
        <taxon>Dikarya</taxon>
        <taxon>Ascomycota</taxon>
        <taxon>Pezizomycotina</taxon>
        <taxon>Dothideomycetes</taxon>
        <taxon>Pleosporomycetidae</taxon>
        <taxon>Pleosporales</taxon>
        <taxon>Massarineae</taxon>
        <taxon>Periconiaceae</taxon>
        <taxon>Periconia</taxon>
    </lineage>
</organism>
<comment type="caution">
    <text evidence="1">The sequence shown here is derived from an EMBL/GenBank/DDBJ whole genome shotgun (WGS) entry which is preliminary data.</text>
</comment>
<reference evidence="1" key="1">
    <citation type="submission" date="2023-01" db="EMBL/GenBank/DDBJ databases">
        <authorList>
            <person name="Van Ghelder C."/>
            <person name="Rancurel C."/>
        </authorList>
    </citation>
    <scope>NUCLEOTIDE SEQUENCE</scope>
    <source>
        <strain evidence="1">CNCM I-4278</strain>
    </source>
</reference>
<name>A0A9W4ULK5_9PLEO</name>
<evidence type="ECO:0000313" key="2">
    <source>
        <dbReference type="Proteomes" id="UP001152607"/>
    </source>
</evidence>
<dbReference type="Proteomes" id="UP001152607">
    <property type="component" value="Unassembled WGS sequence"/>
</dbReference>
<gene>
    <name evidence="1" type="ORF">PDIGIT_LOCUS11347</name>
</gene>
<protein>
    <submittedName>
        <fullName evidence="1">Uncharacterized protein</fullName>
    </submittedName>
</protein>
<dbReference type="AlphaFoldDB" id="A0A9W4ULK5"/>
<accession>A0A9W4ULK5</accession>
<keyword evidence="2" id="KW-1185">Reference proteome</keyword>